<dbReference type="PANTHER" id="PTHR11941">
    <property type="entry name" value="ENOYL-COA HYDRATASE-RELATED"/>
    <property type="match status" value="1"/>
</dbReference>
<dbReference type="PROSITE" id="PS00166">
    <property type="entry name" value="ENOYL_COA_HYDRATASE"/>
    <property type="match status" value="1"/>
</dbReference>
<accession>A0A1X2GRS4</accession>
<dbReference type="GO" id="GO:0016836">
    <property type="term" value="F:hydro-lyase activity"/>
    <property type="evidence" value="ECO:0007669"/>
    <property type="project" value="UniProtKB-ARBA"/>
</dbReference>
<keyword evidence="5" id="KW-1185">Reference proteome</keyword>
<dbReference type="Gene3D" id="3.90.226.10">
    <property type="entry name" value="2-enoyl-CoA Hydratase, Chain A, domain 1"/>
    <property type="match status" value="1"/>
</dbReference>
<dbReference type="AlphaFoldDB" id="A0A1X2GRS4"/>
<evidence type="ECO:0000256" key="2">
    <source>
        <dbReference type="ARBA" id="ARBA00023239"/>
    </source>
</evidence>
<dbReference type="PANTHER" id="PTHR11941:SF171">
    <property type="entry name" value="SD19268P"/>
    <property type="match status" value="1"/>
</dbReference>
<comment type="caution">
    <text evidence="4">The sequence shown here is derived from an EMBL/GenBank/DDBJ whole genome shotgun (WGS) entry which is preliminary data.</text>
</comment>
<gene>
    <name evidence="4" type="ORF">DM01DRAFT_1333258</name>
</gene>
<dbReference type="CDD" id="cd06558">
    <property type="entry name" value="crotonase-like"/>
    <property type="match status" value="1"/>
</dbReference>
<dbReference type="FunFam" id="3.90.226.10:FF:000009">
    <property type="entry name" value="Carnitinyl-CoA dehydratase"/>
    <property type="match status" value="1"/>
</dbReference>
<evidence type="ECO:0000313" key="4">
    <source>
        <dbReference type="EMBL" id="ORX59809.1"/>
    </source>
</evidence>
<dbReference type="InterPro" id="IPR018376">
    <property type="entry name" value="Enoyl-CoA_hyd/isom_CS"/>
</dbReference>
<dbReference type="InterPro" id="IPR001753">
    <property type="entry name" value="Enoyl-CoA_hydra/iso"/>
</dbReference>
<dbReference type="SUPFAM" id="SSF52096">
    <property type="entry name" value="ClpP/crotonase"/>
    <property type="match status" value="1"/>
</dbReference>
<dbReference type="STRING" id="101127.A0A1X2GRS4"/>
<dbReference type="GO" id="GO:0005739">
    <property type="term" value="C:mitochondrion"/>
    <property type="evidence" value="ECO:0007669"/>
    <property type="project" value="TreeGrafter"/>
</dbReference>
<reference evidence="4 5" key="1">
    <citation type="submission" date="2016-07" db="EMBL/GenBank/DDBJ databases">
        <title>Pervasive Adenine N6-methylation of Active Genes in Fungi.</title>
        <authorList>
            <consortium name="DOE Joint Genome Institute"/>
            <person name="Mondo S.J."/>
            <person name="Dannebaum R.O."/>
            <person name="Kuo R.C."/>
            <person name="Labutti K."/>
            <person name="Haridas S."/>
            <person name="Kuo A."/>
            <person name="Salamov A."/>
            <person name="Ahrendt S.R."/>
            <person name="Lipzen A."/>
            <person name="Sullivan W."/>
            <person name="Andreopoulos W.B."/>
            <person name="Clum A."/>
            <person name="Lindquist E."/>
            <person name="Daum C."/>
            <person name="Ramamoorthy G.K."/>
            <person name="Gryganskyi A."/>
            <person name="Culley D."/>
            <person name="Magnuson J.K."/>
            <person name="James T.Y."/>
            <person name="O'Malley M.A."/>
            <person name="Stajich J.E."/>
            <person name="Spatafora J.W."/>
            <person name="Visel A."/>
            <person name="Grigoriev I.V."/>
        </authorList>
    </citation>
    <scope>NUCLEOTIDE SEQUENCE [LARGE SCALE GENOMIC DNA]</scope>
    <source>
        <strain evidence="4 5">NRRL 3301</strain>
    </source>
</reference>
<dbReference type="OrthoDB" id="410701at2759"/>
<sequence>MLGLRLFATRPFPRAYGIRRLHAQSGAAKEAYLEHLQGDHKGISVLKLNRPATRNALSVKLVQEIREALDDVRFSGDSRVLIVQSMVDGVFCAGADLKERVNMTPQQVSQFLHNLRQAFRDLETLPVPTIAVLDGTAVGGGLEMALACDMRVAGPQSKLGLVETRLAIIPGAGGTQRLPRLIGTSKAKELIYTASILNNKQALEYGIVNHALEQGSAYDKALEIAEKILPNGPIGVRLAKQAIDRGAHLDMDSGLEVEQSYYGQVIHTKDRLEGLQAFKEKRKPVYQGH</sequence>
<evidence type="ECO:0000256" key="1">
    <source>
        <dbReference type="ARBA" id="ARBA00005254"/>
    </source>
</evidence>
<dbReference type="InterPro" id="IPR014748">
    <property type="entry name" value="Enoyl-CoA_hydra_C"/>
</dbReference>
<dbReference type="Proteomes" id="UP000242146">
    <property type="component" value="Unassembled WGS sequence"/>
</dbReference>
<evidence type="ECO:0000256" key="3">
    <source>
        <dbReference type="RuleBase" id="RU003707"/>
    </source>
</evidence>
<protein>
    <submittedName>
        <fullName evidence="4">ClpP/crotonase</fullName>
    </submittedName>
</protein>
<evidence type="ECO:0000313" key="5">
    <source>
        <dbReference type="Proteomes" id="UP000242146"/>
    </source>
</evidence>
<proteinExistence type="inferred from homology"/>
<dbReference type="FunFam" id="1.10.12.10:FF:000001">
    <property type="entry name" value="Probable enoyl-CoA hydratase, mitochondrial"/>
    <property type="match status" value="1"/>
</dbReference>
<dbReference type="InterPro" id="IPR029045">
    <property type="entry name" value="ClpP/crotonase-like_dom_sf"/>
</dbReference>
<comment type="similarity">
    <text evidence="1 3">Belongs to the enoyl-CoA hydratase/isomerase family.</text>
</comment>
<dbReference type="EMBL" id="MCGT01000005">
    <property type="protein sequence ID" value="ORX59809.1"/>
    <property type="molecule type" value="Genomic_DNA"/>
</dbReference>
<dbReference type="Pfam" id="PF00378">
    <property type="entry name" value="ECH_1"/>
    <property type="match status" value="1"/>
</dbReference>
<organism evidence="4 5">
    <name type="scientific">Hesseltinella vesiculosa</name>
    <dbReference type="NCBI Taxonomy" id="101127"/>
    <lineage>
        <taxon>Eukaryota</taxon>
        <taxon>Fungi</taxon>
        <taxon>Fungi incertae sedis</taxon>
        <taxon>Mucoromycota</taxon>
        <taxon>Mucoromycotina</taxon>
        <taxon>Mucoromycetes</taxon>
        <taxon>Mucorales</taxon>
        <taxon>Cunninghamellaceae</taxon>
        <taxon>Hesseltinella</taxon>
    </lineage>
</organism>
<dbReference type="GO" id="GO:0006635">
    <property type="term" value="P:fatty acid beta-oxidation"/>
    <property type="evidence" value="ECO:0007669"/>
    <property type="project" value="TreeGrafter"/>
</dbReference>
<dbReference type="Gene3D" id="1.10.12.10">
    <property type="entry name" value="Lyase 2-enoyl-coa Hydratase, Chain A, domain 2"/>
    <property type="match status" value="1"/>
</dbReference>
<keyword evidence="2" id="KW-0456">Lyase</keyword>
<name>A0A1X2GRS4_9FUNG</name>